<dbReference type="EMBL" id="CP036318">
    <property type="protein sequence ID" value="QDV57881.1"/>
    <property type="molecule type" value="Genomic_DNA"/>
</dbReference>
<feature type="region of interest" description="Disordered" evidence="1">
    <location>
        <begin position="94"/>
        <end position="120"/>
    </location>
</feature>
<dbReference type="Proteomes" id="UP000316770">
    <property type="component" value="Chromosome"/>
</dbReference>
<keyword evidence="3" id="KW-1185">Reference proteome</keyword>
<proteinExistence type="predicted"/>
<evidence type="ECO:0000313" key="3">
    <source>
        <dbReference type="Proteomes" id="UP000316770"/>
    </source>
</evidence>
<reference evidence="2 3" key="1">
    <citation type="submission" date="2019-02" db="EMBL/GenBank/DDBJ databases">
        <title>Deep-cultivation of Planctomycetes and their phenomic and genomic characterization uncovers novel biology.</title>
        <authorList>
            <person name="Wiegand S."/>
            <person name="Jogler M."/>
            <person name="Boedeker C."/>
            <person name="Pinto D."/>
            <person name="Vollmers J."/>
            <person name="Rivas-Marin E."/>
            <person name="Kohn T."/>
            <person name="Peeters S.H."/>
            <person name="Heuer A."/>
            <person name="Rast P."/>
            <person name="Oberbeckmann S."/>
            <person name="Bunk B."/>
            <person name="Jeske O."/>
            <person name="Meyerdierks A."/>
            <person name="Storesund J.E."/>
            <person name="Kallscheuer N."/>
            <person name="Luecker S."/>
            <person name="Lage O.M."/>
            <person name="Pohl T."/>
            <person name="Merkel B.J."/>
            <person name="Hornburger P."/>
            <person name="Mueller R.-W."/>
            <person name="Bruemmer F."/>
            <person name="Labrenz M."/>
            <person name="Spormann A.M."/>
            <person name="Op den Camp H."/>
            <person name="Overmann J."/>
            <person name="Amann R."/>
            <person name="Jetten M.S.M."/>
            <person name="Mascher T."/>
            <person name="Medema M.H."/>
            <person name="Devos D.P."/>
            <person name="Kaster A.-K."/>
            <person name="Ovreas L."/>
            <person name="Rohde M."/>
            <person name="Galperin M.Y."/>
            <person name="Jogler C."/>
        </authorList>
    </citation>
    <scope>NUCLEOTIDE SEQUENCE [LARGE SCALE GENOMIC DNA]</scope>
    <source>
        <strain evidence="2 3">Mal33</strain>
    </source>
</reference>
<feature type="region of interest" description="Disordered" evidence="1">
    <location>
        <begin position="156"/>
        <end position="194"/>
    </location>
</feature>
<feature type="region of interest" description="Disordered" evidence="1">
    <location>
        <begin position="1"/>
        <end position="26"/>
    </location>
</feature>
<gene>
    <name evidence="2" type="ORF">Mal33_38960</name>
</gene>
<evidence type="ECO:0000313" key="2">
    <source>
        <dbReference type="EMBL" id="QDV57881.1"/>
    </source>
</evidence>
<accession>A0A518IXR4</accession>
<organism evidence="2 3">
    <name type="scientific">Rosistilla oblonga</name>
    <dbReference type="NCBI Taxonomy" id="2527990"/>
    <lineage>
        <taxon>Bacteria</taxon>
        <taxon>Pseudomonadati</taxon>
        <taxon>Planctomycetota</taxon>
        <taxon>Planctomycetia</taxon>
        <taxon>Pirellulales</taxon>
        <taxon>Pirellulaceae</taxon>
        <taxon>Rosistilla</taxon>
    </lineage>
</organism>
<name>A0A518IXR4_9BACT</name>
<evidence type="ECO:0000256" key="1">
    <source>
        <dbReference type="SAM" id="MobiDB-lite"/>
    </source>
</evidence>
<dbReference type="AlphaFoldDB" id="A0A518IXR4"/>
<sequence length="257" mass="27059">MPAQGNALGLGSNTNDGGPTPRSRHVTATRRCVWAAVRVGGGACGRRYVWAAVRVSGGTCERRYASAAVRVDAVGVAAAVKRLRPTSFLFDRPNGAGGTSAQGNALGLGSDTNDGGPAPRSRYVTPSRWCVWTRCVWTRGALPPRLNDRAQHRSCWTGPTGRRYASPGRRPGFGERPKRRRPCAAVPSRHGDATVGVGGGGCGRRCASAAVGVDAWGVAAAVKRSRPTWFLFDRPNGPAVCQPRATPWGWGATQTTA</sequence>
<protein>
    <submittedName>
        <fullName evidence="2">Uncharacterized protein</fullName>
    </submittedName>
</protein>